<dbReference type="InterPro" id="IPR029035">
    <property type="entry name" value="DHS-like_NAD/FAD-binding_dom"/>
</dbReference>
<name>A0ABV8KDR3_9BACL</name>
<dbReference type="Proteomes" id="UP001595715">
    <property type="component" value="Unassembled WGS sequence"/>
</dbReference>
<accession>A0ABV8KDR3</accession>
<keyword evidence="2 6" id="KW-0808">Transferase</keyword>
<organism evidence="6 7">
    <name type="scientific">Paenibacillus xanthanilyticus</name>
    <dbReference type="NCBI Taxonomy" id="1783531"/>
    <lineage>
        <taxon>Bacteria</taxon>
        <taxon>Bacillati</taxon>
        <taxon>Bacillota</taxon>
        <taxon>Bacilli</taxon>
        <taxon>Bacillales</taxon>
        <taxon>Paenibacillaceae</taxon>
        <taxon>Paenibacillus</taxon>
    </lineage>
</organism>
<dbReference type="PANTHER" id="PTHR11085:SF10">
    <property type="entry name" value="NAD-DEPENDENT PROTEIN DEACYLASE SIRTUIN-5, MITOCHONDRIAL-RELATED"/>
    <property type="match status" value="1"/>
</dbReference>
<dbReference type="Gene3D" id="3.40.50.1220">
    <property type="entry name" value="TPP-binding domain"/>
    <property type="match status" value="1"/>
</dbReference>
<evidence type="ECO:0000256" key="4">
    <source>
        <dbReference type="PROSITE-ProRule" id="PRU00236"/>
    </source>
</evidence>
<dbReference type="EC" id="2.3.1.286" evidence="1"/>
<dbReference type="PANTHER" id="PTHR11085">
    <property type="entry name" value="NAD-DEPENDENT PROTEIN DEACYLASE SIRTUIN-5, MITOCHONDRIAL-RELATED"/>
    <property type="match status" value="1"/>
</dbReference>
<feature type="binding site" evidence="4">
    <location>
        <position position="145"/>
    </location>
    <ligand>
        <name>Zn(2+)</name>
        <dbReference type="ChEBI" id="CHEBI:29105"/>
    </ligand>
</feature>
<keyword evidence="4" id="KW-0862">Zinc</keyword>
<protein>
    <recommendedName>
        <fullName evidence="1">protein acetyllysine N-acetyltransferase</fullName>
        <ecNumber evidence="1">2.3.1.286</ecNumber>
    </recommendedName>
</protein>
<dbReference type="InterPro" id="IPR026590">
    <property type="entry name" value="Ssirtuin_cat_dom"/>
</dbReference>
<evidence type="ECO:0000259" key="5">
    <source>
        <dbReference type="PROSITE" id="PS50305"/>
    </source>
</evidence>
<evidence type="ECO:0000256" key="3">
    <source>
        <dbReference type="ARBA" id="ARBA00023027"/>
    </source>
</evidence>
<feature type="active site" description="Proton acceptor" evidence="4">
    <location>
        <position position="114"/>
    </location>
</feature>
<evidence type="ECO:0000256" key="1">
    <source>
        <dbReference type="ARBA" id="ARBA00012928"/>
    </source>
</evidence>
<reference evidence="7" key="1">
    <citation type="journal article" date="2019" name="Int. J. Syst. Evol. Microbiol.">
        <title>The Global Catalogue of Microorganisms (GCM) 10K type strain sequencing project: providing services to taxonomists for standard genome sequencing and annotation.</title>
        <authorList>
            <consortium name="The Broad Institute Genomics Platform"/>
            <consortium name="The Broad Institute Genome Sequencing Center for Infectious Disease"/>
            <person name="Wu L."/>
            <person name="Ma J."/>
        </authorList>
    </citation>
    <scope>NUCLEOTIDE SEQUENCE [LARGE SCALE GENOMIC DNA]</scope>
    <source>
        <strain evidence="7">IBRC-M 10987</strain>
    </source>
</reference>
<dbReference type="InterPro" id="IPR050134">
    <property type="entry name" value="NAD-dep_sirtuin_deacylases"/>
</dbReference>
<dbReference type="InterPro" id="IPR026591">
    <property type="entry name" value="Sirtuin_cat_small_dom_sf"/>
</dbReference>
<keyword evidence="6" id="KW-0012">Acyltransferase</keyword>
<dbReference type="PROSITE" id="PS50305">
    <property type="entry name" value="SIRTUIN"/>
    <property type="match status" value="1"/>
</dbReference>
<comment type="caution">
    <text evidence="6">The sequence shown here is derived from an EMBL/GenBank/DDBJ whole genome shotgun (WGS) entry which is preliminary data.</text>
</comment>
<gene>
    <name evidence="6" type="ORF">ACFOZ8_31655</name>
</gene>
<evidence type="ECO:0000313" key="6">
    <source>
        <dbReference type="EMBL" id="MFC4104185.1"/>
    </source>
</evidence>
<proteinExistence type="predicted"/>
<dbReference type="EMBL" id="JBHSAM010000036">
    <property type="protein sequence ID" value="MFC4104185.1"/>
    <property type="molecule type" value="Genomic_DNA"/>
</dbReference>
<dbReference type="RefSeq" id="WP_377722721.1">
    <property type="nucleotide sequence ID" value="NZ_JBHSAM010000036.1"/>
</dbReference>
<dbReference type="GO" id="GO:0034979">
    <property type="term" value="F:NAD-dependent protein lysine deacetylase activity"/>
    <property type="evidence" value="ECO:0007669"/>
    <property type="project" value="UniProtKB-EC"/>
</dbReference>
<dbReference type="SUPFAM" id="SSF52467">
    <property type="entry name" value="DHS-like NAD/FAD-binding domain"/>
    <property type="match status" value="1"/>
</dbReference>
<evidence type="ECO:0000256" key="2">
    <source>
        <dbReference type="ARBA" id="ARBA00022679"/>
    </source>
</evidence>
<feature type="binding site" evidence="4">
    <location>
        <position position="125"/>
    </location>
    <ligand>
        <name>Zn(2+)</name>
        <dbReference type="ChEBI" id="CHEBI:29105"/>
    </ligand>
</feature>
<dbReference type="NCBIfam" id="NF001753">
    <property type="entry name" value="PRK00481.1-3"/>
    <property type="match status" value="1"/>
</dbReference>
<sequence>MLSKLLSESSRTIVFTGAGMSTESGLPDFRSADRGMWNNRNPAELASTEAMARNQDEFVRFYRWRIASMRSCRPNKGHRILADWEKRGKVHGIITQNVDDYHEQAGTRRIAKLHGDLGSLRCMGCGKRYEAALYLPPEALTNCACGGFVRPNVVLFGERLPEEALACAEQWAAGCDLLVVLGSSLAVSPANQIPLLAKRRGAKLAIVNHDPTPLDGYADLVLHASIGEALSGAAKAFEEEEA</sequence>
<dbReference type="Pfam" id="PF02146">
    <property type="entry name" value="SIR2"/>
    <property type="match status" value="1"/>
</dbReference>
<keyword evidence="3" id="KW-0520">NAD</keyword>
<keyword evidence="7" id="KW-1185">Reference proteome</keyword>
<evidence type="ECO:0000313" key="7">
    <source>
        <dbReference type="Proteomes" id="UP001595715"/>
    </source>
</evidence>
<feature type="domain" description="Deacetylase sirtuin-type" evidence="5">
    <location>
        <begin position="1"/>
        <end position="240"/>
    </location>
</feature>
<feature type="binding site" evidence="4">
    <location>
        <position position="143"/>
    </location>
    <ligand>
        <name>Zn(2+)</name>
        <dbReference type="ChEBI" id="CHEBI:29105"/>
    </ligand>
</feature>
<dbReference type="InterPro" id="IPR003000">
    <property type="entry name" value="Sirtuin"/>
</dbReference>
<keyword evidence="4" id="KW-0479">Metal-binding</keyword>
<feature type="binding site" evidence="4">
    <location>
        <position position="122"/>
    </location>
    <ligand>
        <name>Zn(2+)</name>
        <dbReference type="ChEBI" id="CHEBI:29105"/>
    </ligand>
</feature>
<dbReference type="Gene3D" id="3.30.1600.10">
    <property type="entry name" value="SIR2/SIRT2 'Small Domain"/>
    <property type="match status" value="1"/>
</dbReference>